<protein>
    <recommendedName>
        <fullName evidence="3">C2H2-type domain-containing protein</fullName>
    </recommendedName>
</protein>
<dbReference type="EMBL" id="JAEPRB010000809">
    <property type="protein sequence ID" value="KAG2211494.1"/>
    <property type="molecule type" value="Genomic_DNA"/>
</dbReference>
<feature type="domain" description="C2H2-type" evidence="3">
    <location>
        <begin position="2"/>
        <end position="32"/>
    </location>
</feature>
<comment type="caution">
    <text evidence="4">The sequence shown here is derived from an EMBL/GenBank/DDBJ whole genome shotgun (WGS) entry which is preliminary data.</text>
</comment>
<evidence type="ECO:0000313" key="5">
    <source>
        <dbReference type="Proteomes" id="UP000646827"/>
    </source>
</evidence>
<proteinExistence type="predicted"/>
<keyword evidence="5" id="KW-1185">Reference proteome</keyword>
<feature type="region of interest" description="Disordered" evidence="2">
    <location>
        <begin position="34"/>
        <end position="63"/>
    </location>
</feature>
<accession>A0A8H7VEF5</accession>
<evidence type="ECO:0000313" key="4">
    <source>
        <dbReference type="EMBL" id="KAG2211494.1"/>
    </source>
</evidence>
<sequence length="304" mass="34490">MIQCEFVNCKRRFKSNFALRQHERAAHKNEVLPPTAFSTQAPPPFRNSSTTPTIKTADEGNLQSSEHNYVNVDDYYDDKFTPVTQTNSVSQGLSSTQTDFCKKLESLKLITNNTEVLATKANYEPKSKLSLSETELDYAKIAIDSQMSKAVFRSSMITTTQKTLDKQHETGDHIIIKTKTLDNLFYHIDNQAGDFMVVKYWHDTKLRSEILMHGNNRVYQDISSGKWWQELEGKLPISAMVLGVILSSDATGVSGNTRFKSYPLYCKLANTPNYIRNKATSEMSRVLAFLPTLDCPQEEHLIIL</sequence>
<keyword evidence="1" id="KW-0862">Zinc</keyword>
<feature type="compositionally biased region" description="Polar residues" evidence="2">
    <location>
        <begin position="36"/>
        <end position="54"/>
    </location>
</feature>
<evidence type="ECO:0000259" key="3">
    <source>
        <dbReference type="PROSITE" id="PS50157"/>
    </source>
</evidence>
<dbReference type="OrthoDB" id="2418900at2759"/>
<evidence type="ECO:0000256" key="1">
    <source>
        <dbReference type="PROSITE-ProRule" id="PRU00042"/>
    </source>
</evidence>
<dbReference type="GO" id="GO:0008270">
    <property type="term" value="F:zinc ion binding"/>
    <property type="evidence" value="ECO:0007669"/>
    <property type="project" value="UniProtKB-KW"/>
</dbReference>
<name>A0A8H7VEF5_9FUNG</name>
<evidence type="ECO:0000256" key="2">
    <source>
        <dbReference type="SAM" id="MobiDB-lite"/>
    </source>
</evidence>
<dbReference type="Proteomes" id="UP000646827">
    <property type="component" value="Unassembled WGS sequence"/>
</dbReference>
<reference evidence="4 5" key="1">
    <citation type="submission" date="2020-12" db="EMBL/GenBank/DDBJ databases">
        <title>Metabolic potential, ecology and presence of endohyphal bacteria is reflected in genomic diversity of Mucoromycotina.</title>
        <authorList>
            <person name="Muszewska A."/>
            <person name="Okrasinska A."/>
            <person name="Steczkiewicz K."/>
            <person name="Drgas O."/>
            <person name="Orlowska M."/>
            <person name="Perlinska-Lenart U."/>
            <person name="Aleksandrzak-Piekarczyk T."/>
            <person name="Szatraj K."/>
            <person name="Zielenkiewicz U."/>
            <person name="Pilsyk S."/>
            <person name="Malc E."/>
            <person name="Mieczkowski P."/>
            <person name="Kruszewska J.S."/>
            <person name="Biernat P."/>
            <person name="Pawlowska J."/>
        </authorList>
    </citation>
    <scope>NUCLEOTIDE SEQUENCE [LARGE SCALE GENOMIC DNA]</scope>
    <source>
        <strain evidence="4 5">CBS 142.35</strain>
    </source>
</reference>
<organism evidence="4 5">
    <name type="scientific">Circinella minor</name>
    <dbReference type="NCBI Taxonomy" id="1195481"/>
    <lineage>
        <taxon>Eukaryota</taxon>
        <taxon>Fungi</taxon>
        <taxon>Fungi incertae sedis</taxon>
        <taxon>Mucoromycota</taxon>
        <taxon>Mucoromycotina</taxon>
        <taxon>Mucoromycetes</taxon>
        <taxon>Mucorales</taxon>
        <taxon>Lichtheimiaceae</taxon>
        <taxon>Circinella</taxon>
    </lineage>
</organism>
<dbReference type="AlphaFoldDB" id="A0A8H7VEF5"/>
<dbReference type="Pfam" id="PF18759">
    <property type="entry name" value="Plavaka"/>
    <property type="match status" value="1"/>
</dbReference>
<dbReference type="PROSITE" id="PS00028">
    <property type="entry name" value="ZINC_FINGER_C2H2_1"/>
    <property type="match status" value="1"/>
</dbReference>
<dbReference type="InterPro" id="IPR041078">
    <property type="entry name" value="Plavaka"/>
</dbReference>
<dbReference type="InterPro" id="IPR013087">
    <property type="entry name" value="Znf_C2H2_type"/>
</dbReference>
<keyword evidence="1" id="KW-0479">Metal-binding</keyword>
<dbReference type="PROSITE" id="PS50157">
    <property type="entry name" value="ZINC_FINGER_C2H2_2"/>
    <property type="match status" value="1"/>
</dbReference>
<keyword evidence="1" id="KW-0863">Zinc-finger</keyword>
<gene>
    <name evidence="4" type="ORF">INT45_002608</name>
</gene>